<accession>A0AAN4PFH3</accession>
<sequence>MADSRISSVAEDHTERRKKGRSKSQIRQDVSPNRRKTQIRLAQRAYRSRKEAELQALRARVRELDMLMERMNETFLSFTDNLMESGILLTYPDVARRLHQTIVQSLSLTNRAVSVAEDVAEPPNAETTAPEAKANAGVVDVTEQDVANTNNTFDVTNIPLPDILEFAVRAQRQASSQYPAQTTQQSNLAVSEIPTEATPLYSTPLFWNTPSSSTYSLEGTSFAHRLYRACVEQGHRCLANPPYQLEELTYKFRLPLKVFTLHNIRAHFEESLSGGRQGTLMELNIPFFSIGGAGTHFKHNQRRYDADNGSFQPSIIQVATERVDADMLGDWFDCYDVEGYLEKCRIVPVQRLAQAKMTVPAALPGLEREQRVSGPSTSQQIGNQKIIDETILIEYVKGFGEEQPEIPSIEFLTLMLNDLRGDRFGSFVLDYFKHISQSTLKQMGLSLLRKTASPLETLLYTVCVNSVAYKFMICLMMTEEDNELSQMILERAVKYKQTARAALRMIPPVTPPSLALLQATLCGGVAVNWQGITEEEYYCAMWCYKLDRSYAWKLGRSGYFLDIKPGIDDAPVSELFSIYTELAHVQSVLIPFLNDEFSSDRETASQSFSHARIQSLLKMDGIRSKIDQISSFSPQWKGLDFCCEVAALNYAYHSIMTTILHLAQVNADEIHGAGDLYIQSARQELSALSAPSRAFSMFNKSPGLYLTIR</sequence>
<gene>
    <name evidence="3" type="ORF">ALT_2704</name>
</gene>
<dbReference type="PANTHER" id="PTHR40618">
    <property type="entry name" value="B-ZIP TRANSCRIPTION FACTOR (EUROFUNG)-RELATED"/>
    <property type="match status" value="1"/>
</dbReference>
<comment type="caution">
    <text evidence="3">The sequence shown here is derived from an EMBL/GenBank/DDBJ whole genome shotgun (WGS) entry which is preliminary data.</text>
</comment>
<keyword evidence="1" id="KW-0175">Coiled coil</keyword>
<feature type="coiled-coil region" evidence="1">
    <location>
        <begin position="47"/>
        <end position="74"/>
    </location>
</feature>
<organism evidence="3 4">
    <name type="scientific">Aspergillus lentulus</name>
    <dbReference type="NCBI Taxonomy" id="293939"/>
    <lineage>
        <taxon>Eukaryota</taxon>
        <taxon>Fungi</taxon>
        <taxon>Dikarya</taxon>
        <taxon>Ascomycota</taxon>
        <taxon>Pezizomycotina</taxon>
        <taxon>Eurotiomycetes</taxon>
        <taxon>Eurotiomycetidae</taxon>
        <taxon>Eurotiales</taxon>
        <taxon>Aspergillaceae</taxon>
        <taxon>Aspergillus</taxon>
        <taxon>Aspergillus subgen. Fumigati</taxon>
    </lineage>
</organism>
<dbReference type="AlphaFoldDB" id="A0AAN4PFH3"/>
<dbReference type="EMBL" id="BCLY01000005">
    <property type="protein sequence ID" value="GAQ05383.1"/>
    <property type="molecule type" value="Genomic_DNA"/>
</dbReference>
<dbReference type="CDD" id="cd14688">
    <property type="entry name" value="bZIP_YAP"/>
    <property type="match status" value="1"/>
</dbReference>
<evidence type="ECO:0000313" key="4">
    <source>
        <dbReference type="Proteomes" id="UP000051487"/>
    </source>
</evidence>
<name>A0AAN4PFH3_ASPLE</name>
<dbReference type="GO" id="GO:0003700">
    <property type="term" value="F:DNA-binding transcription factor activity"/>
    <property type="evidence" value="ECO:0007669"/>
    <property type="project" value="InterPro"/>
</dbReference>
<reference evidence="3 4" key="1">
    <citation type="submission" date="2015-11" db="EMBL/GenBank/DDBJ databases">
        <title>Aspergillus lentulus strain IFM 54703T.</title>
        <authorList>
            <person name="Kusuya Y."/>
            <person name="Sakai K."/>
            <person name="Kamei K."/>
            <person name="Takahashi H."/>
            <person name="Yaguchi T."/>
        </authorList>
    </citation>
    <scope>NUCLEOTIDE SEQUENCE [LARGE SCALE GENOMIC DNA]</scope>
    <source>
        <strain evidence="3 4">IFM 54703</strain>
    </source>
</reference>
<dbReference type="Proteomes" id="UP000051487">
    <property type="component" value="Unassembled WGS sequence"/>
</dbReference>
<evidence type="ECO:0000256" key="2">
    <source>
        <dbReference type="SAM" id="MobiDB-lite"/>
    </source>
</evidence>
<dbReference type="SUPFAM" id="SSF57959">
    <property type="entry name" value="Leucine zipper domain"/>
    <property type="match status" value="1"/>
</dbReference>
<proteinExistence type="predicted"/>
<evidence type="ECO:0000313" key="3">
    <source>
        <dbReference type="EMBL" id="GAQ05383.1"/>
    </source>
</evidence>
<dbReference type="Gene3D" id="1.20.5.170">
    <property type="match status" value="1"/>
</dbReference>
<evidence type="ECO:0008006" key="5">
    <source>
        <dbReference type="Google" id="ProtNLM"/>
    </source>
</evidence>
<dbReference type="InterPro" id="IPR046347">
    <property type="entry name" value="bZIP_sf"/>
</dbReference>
<feature type="region of interest" description="Disordered" evidence="2">
    <location>
        <begin position="1"/>
        <end position="36"/>
    </location>
</feature>
<dbReference type="PANTHER" id="PTHR40618:SF1">
    <property type="entry name" value="B-ZIP TRANSCRIPTION FACTOR (EUROFUNG)"/>
    <property type="match status" value="1"/>
</dbReference>
<evidence type="ECO:0000256" key="1">
    <source>
        <dbReference type="SAM" id="Coils"/>
    </source>
</evidence>
<protein>
    <recommendedName>
        <fullName evidence="5">BZIP domain-containing protein</fullName>
    </recommendedName>
</protein>